<evidence type="ECO:0000256" key="1">
    <source>
        <dbReference type="SAM" id="Phobius"/>
    </source>
</evidence>
<dbReference type="EMBL" id="AE017143">
    <property type="protein sequence ID" value="AAP95498.1"/>
    <property type="molecule type" value="Genomic_DNA"/>
</dbReference>
<dbReference type="eggNOG" id="COG3326">
    <property type="taxonomic scope" value="Bacteria"/>
</dbReference>
<reference evidence="3" key="1">
    <citation type="submission" date="2003-06" db="EMBL/GenBank/DDBJ databases">
        <title>The complete genome sequence of Haemophilus ducreyi.</title>
        <authorList>
            <person name="Munson R.S. Jr."/>
            <person name="Ray W.C."/>
            <person name="Mahairas G."/>
            <person name="Sabo P."/>
            <person name="Mungur R."/>
            <person name="Johnson L."/>
            <person name="Nguyen D."/>
            <person name="Wang J."/>
            <person name="Forst C."/>
            <person name="Hood L."/>
        </authorList>
    </citation>
    <scope>NUCLEOTIDE SEQUENCE [LARGE SCALE GENOMIC DNA]</scope>
    <source>
        <strain evidence="3">35000HP / ATCC 700724</strain>
    </source>
</reference>
<feature type="transmembrane region" description="Helical" evidence="1">
    <location>
        <begin position="64"/>
        <end position="88"/>
    </location>
</feature>
<evidence type="ECO:0000313" key="3">
    <source>
        <dbReference type="Proteomes" id="UP000001022"/>
    </source>
</evidence>
<proteinExistence type="predicted"/>
<feature type="transmembrane region" description="Helical" evidence="1">
    <location>
        <begin position="6"/>
        <end position="22"/>
    </location>
</feature>
<dbReference type="AlphaFoldDB" id="Q7VNH3"/>
<dbReference type="HOGENOM" id="CLU_091970_3_1_6"/>
<evidence type="ECO:0000313" key="2">
    <source>
        <dbReference type="EMBL" id="AAP95498.1"/>
    </source>
</evidence>
<dbReference type="OrthoDB" id="72963at2"/>
<keyword evidence="3" id="KW-1185">Reference proteome</keyword>
<dbReference type="InterPro" id="IPR012156">
    <property type="entry name" value="Cold_shock_CspA"/>
</dbReference>
<dbReference type="KEGG" id="hdu:HD_0563"/>
<keyword evidence="1" id="KW-1133">Transmembrane helix</keyword>
<feature type="transmembrane region" description="Helical" evidence="1">
    <location>
        <begin position="38"/>
        <end position="58"/>
    </location>
</feature>
<dbReference type="Pfam" id="PF06961">
    <property type="entry name" value="DUF1294"/>
    <property type="match status" value="1"/>
</dbReference>
<evidence type="ECO:0008006" key="4">
    <source>
        <dbReference type="Google" id="ProtNLM"/>
    </source>
</evidence>
<dbReference type="STRING" id="233412.HD_0563"/>
<dbReference type="GO" id="GO:0003676">
    <property type="term" value="F:nucleic acid binding"/>
    <property type="evidence" value="ECO:0007669"/>
    <property type="project" value="InterPro"/>
</dbReference>
<protein>
    <recommendedName>
        <fullName evidence="4">DUF1294 domain-containing protein</fullName>
    </recommendedName>
</protein>
<dbReference type="PIRSF" id="PIRSF002599">
    <property type="entry name" value="Cold_shock_A"/>
    <property type="match status" value="1"/>
</dbReference>
<dbReference type="InterPro" id="IPR010718">
    <property type="entry name" value="DUF1294"/>
</dbReference>
<dbReference type="DNASU" id="1490536"/>
<keyword evidence="1" id="KW-0812">Transmembrane</keyword>
<name>Q7VNH3_HAEDU</name>
<organism evidence="2 3">
    <name type="scientific">Haemophilus ducreyi (strain 35000HP / ATCC 700724)</name>
    <dbReference type="NCBI Taxonomy" id="233412"/>
    <lineage>
        <taxon>Bacteria</taxon>
        <taxon>Pseudomonadati</taxon>
        <taxon>Pseudomonadota</taxon>
        <taxon>Gammaproteobacteria</taxon>
        <taxon>Pasteurellales</taxon>
        <taxon>Pasteurellaceae</taxon>
        <taxon>Haemophilus</taxon>
    </lineage>
</organism>
<accession>Q7VNH3</accession>
<sequence length="95" mass="11347">MIMLVIYAVLINAVCFYLMYWDKRQAVKKMQRIAESNLLFLTAMGGFIGVFLAIKYLRHKSKKWYFHFTVSLAGLFWLLVLPILYYVLIFNHKNF</sequence>
<keyword evidence="1" id="KW-0472">Membrane</keyword>
<gene>
    <name evidence="2" type="ordered locus">HD_0563</name>
</gene>
<dbReference type="Proteomes" id="UP000001022">
    <property type="component" value="Chromosome"/>
</dbReference>